<evidence type="ECO:0000256" key="6">
    <source>
        <dbReference type="ARBA" id="ARBA00023242"/>
    </source>
</evidence>
<dbReference type="AlphaFoldDB" id="A0A5N5WNR9"/>
<dbReference type="GO" id="GO:0009893">
    <property type="term" value="P:positive regulation of metabolic process"/>
    <property type="evidence" value="ECO:0007669"/>
    <property type="project" value="UniProtKB-ARBA"/>
</dbReference>
<protein>
    <recommendedName>
        <fullName evidence="8">Zn(2)-C6 fungal-type domain-containing protein</fullName>
    </recommendedName>
</protein>
<dbReference type="GO" id="GO:0003677">
    <property type="term" value="F:DNA binding"/>
    <property type="evidence" value="ECO:0007669"/>
    <property type="project" value="UniProtKB-KW"/>
</dbReference>
<dbReference type="PANTHER" id="PTHR47660">
    <property type="entry name" value="TRANSCRIPTION FACTOR WITH C2H2 AND ZN(2)-CYS(6) DNA BINDING DOMAIN (EUROFUNG)-RELATED-RELATED"/>
    <property type="match status" value="1"/>
</dbReference>
<evidence type="ECO:0000259" key="8">
    <source>
        <dbReference type="PROSITE" id="PS50048"/>
    </source>
</evidence>
<dbReference type="InterPro" id="IPR001138">
    <property type="entry name" value="Zn2Cys6_DnaBD"/>
</dbReference>
<dbReference type="GO" id="GO:0000981">
    <property type="term" value="F:DNA-binding transcription factor activity, RNA polymerase II-specific"/>
    <property type="evidence" value="ECO:0007669"/>
    <property type="project" value="InterPro"/>
</dbReference>
<keyword evidence="3" id="KW-0805">Transcription regulation</keyword>
<dbReference type="EMBL" id="ML732345">
    <property type="protein sequence ID" value="KAB8069347.1"/>
    <property type="molecule type" value="Genomic_DNA"/>
</dbReference>
<evidence type="ECO:0000256" key="3">
    <source>
        <dbReference type="ARBA" id="ARBA00023015"/>
    </source>
</evidence>
<dbReference type="PROSITE" id="PS00463">
    <property type="entry name" value="ZN2_CY6_FUNGAL_1"/>
    <property type="match status" value="1"/>
</dbReference>
<feature type="domain" description="Zn(2)-C6 fungal-type" evidence="8">
    <location>
        <begin position="18"/>
        <end position="48"/>
    </location>
</feature>
<dbReference type="Proteomes" id="UP000326565">
    <property type="component" value="Unassembled WGS sequence"/>
</dbReference>
<evidence type="ECO:0000256" key="2">
    <source>
        <dbReference type="ARBA" id="ARBA00022833"/>
    </source>
</evidence>
<evidence type="ECO:0000313" key="9">
    <source>
        <dbReference type="EMBL" id="KAB8069347.1"/>
    </source>
</evidence>
<keyword evidence="4" id="KW-0238">DNA-binding</keyword>
<proteinExistence type="predicted"/>
<dbReference type="InterPro" id="IPR036864">
    <property type="entry name" value="Zn2-C6_fun-type_DNA-bd_sf"/>
</dbReference>
<dbReference type="SUPFAM" id="SSF57701">
    <property type="entry name" value="Zn2/Cys6 DNA-binding domain"/>
    <property type="match status" value="1"/>
</dbReference>
<accession>A0A5N5WNR9</accession>
<keyword evidence="5" id="KW-0804">Transcription</keyword>
<keyword evidence="2" id="KW-0862">Zinc</keyword>
<dbReference type="Pfam" id="PF00172">
    <property type="entry name" value="Zn_clus"/>
    <property type="match status" value="1"/>
</dbReference>
<evidence type="ECO:0000256" key="5">
    <source>
        <dbReference type="ARBA" id="ARBA00023163"/>
    </source>
</evidence>
<evidence type="ECO:0000256" key="4">
    <source>
        <dbReference type="ARBA" id="ARBA00023125"/>
    </source>
</evidence>
<gene>
    <name evidence="9" type="ORF">BDV29DRAFT_51909</name>
</gene>
<reference evidence="9 10" key="1">
    <citation type="submission" date="2019-04" db="EMBL/GenBank/DDBJ databases">
        <title>Friends and foes A comparative genomics study of 23 Aspergillus species from section Flavi.</title>
        <authorList>
            <consortium name="DOE Joint Genome Institute"/>
            <person name="Kjaerbolling I."/>
            <person name="Vesth T."/>
            <person name="Frisvad J.C."/>
            <person name="Nybo J.L."/>
            <person name="Theobald S."/>
            <person name="Kildgaard S."/>
            <person name="Isbrandt T."/>
            <person name="Kuo A."/>
            <person name="Sato A."/>
            <person name="Lyhne E.K."/>
            <person name="Kogle M.E."/>
            <person name="Wiebenga A."/>
            <person name="Kun R.S."/>
            <person name="Lubbers R.J."/>
            <person name="Makela M.R."/>
            <person name="Barry K."/>
            <person name="Chovatia M."/>
            <person name="Clum A."/>
            <person name="Daum C."/>
            <person name="Haridas S."/>
            <person name="He G."/>
            <person name="LaButti K."/>
            <person name="Lipzen A."/>
            <person name="Mondo S."/>
            <person name="Riley R."/>
            <person name="Salamov A."/>
            <person name="Simmons B.A."/>
            <person name="Magnuson J.K."/>
            <person name="Henrissat B."/>
            <person name="Mortensen U.H."/>
            <person name="Larsen T.O."/>
            <person name="Devries R.P."/>
            <person name="Grigoriev I.V."/>
            <person name="Machida M."/>
            <person name="Baker S.E."/>
            <person name="Andersen M.R."/>
        </authorList>
    </citation>
    <scope>NUCLEOTIDE SEQUENCE [LARGE SCALE GENOMIC DNA]</scope>
    <source>
        <strain evidence="9 10">CBS 151.66</strain>
    </source>
</reference>
<evidence type="ECO:0000256" key="1">
    <source>
        <dbReference type="ARBA" id="ARBA00022723"/>
    </source>
</evidence>
<dbReference type="Gene3D" id="4.10.240.10">
    <property type="entry name" value="Zn(2)-C6 fungal-type DNA-binding domain"/>
    <property type="match status" value="1"/>
</dbReference>
<evidence type="ECO:0000256" key="7">
    <source>
        <dbReference type="SAM" id="MobiDB-lite"/>
    </source>
</evidence>
<dbReference type="CDD" id="cd00067">
    <property type="entry name" value="GAL4"/>
    <property type="match status" value="1"/>
</dbReference>
<dbReference type="PANTHER" id="PTHR47660:SF3">
    <property type="entry name" value="FINGER DOMAIN PROTEIN, PUTATIVE (AFU_ORTHOLOGUE AFUA_4G03310)-RELATED"/>
    <property type="match status" value="1"/>
</dbReference>
<dbReference type="PRINTS" id="PR00755">
    <property type="entry name" value="AFLATOXINBRP"/>
</dbReference>
<evidence type="ECO:0000313" key="10">
    <source>
        <dbReference type="Proteomes" id="UP000326565"/>
    </source>
</evidence>
<keyword evidence="6" id="KW-0539">Nucleus</keyword>
<dbReference type="SMART" id="SM00066">
    <property type="entry name" value="GAL4"/>
    <property type="match status" value="1"/>
</dbReference>
<keyword evidence="1" id="KW-0479">Metal-binding</keyword>
<feature type="compositionally biased region" description="Basic residues" evidence="7">
    <location>
        <begin position="9"/>
        <end position="18"/>
    </location>
</feature>
<dbReference type="OrthoDB" id="2441642at2759"/>
<organism evidence="9 10">
    <name type="scientific">Aspergillus leporis</name>
    <dbReference type="NCBI Taxonomy" id="41062"/>
    <lineage>
        <taxon>Eukaryota</taxon>
        <taxon>Fungi</taxon>
        <taxon>Dikarya</taxon>
        <taxon>Ascomycota</taxon>
        <taxon>Pezizomycotina</taxon>
        <taxon>Eurotiomycetes</taxon>
        <taxon>Eurotiomycetidae</taxon>
        <taxon>Eurotiales</taxon>
        <taxon>Aspergillaceae</taxon>
        <taxon>Aspergillus</taxon>
        <taxon>Aspergillus subgen. Circumdati</taxon>
    </lineage>
</organism>
<sequence>MSTSGSSRSRQRPPRKKACGSCTKSKVRCSLEKPVCSRCSSTGRICEYPALALARDSPPEGNFAADPAAPQPNTSIFASPRLDSMPIPLPYATIPTSTAWSPSSQLRRSVASGWQDEDGLDFTAVELVPSSNAEDIRDRWLRPYILPPLGRDEVPKIYHPFTLRYISRVLRTYPRCMLKDNTAPPIIHRSQMECKKMQRALANCYSLVRMWEQAVPGSEKMVMNTLEKEMERLAEERPKHDYELLCTFQAYLIYTVMLYFSPHGDLSLVTDKIMITLMELAFQTARNGLFCAAELAHVRPTWESWIVVAAKRRAIFTMYLLSSVYNADRLLPNFVADEMRGVYAPGQKALWEADDRETWNKEYDRYLLQWEDGMLEISELWRSAETGSTTRKERVERWVETVDEFGMMIFGVCAHIHGC</sequence>
<keyword evidence="10" id="KW-1185">Reference proteome</keyword>
<dbReference type="GO" id="GO:0008270">
    <property type="term" value="F:zinc ion binding"/>
    <property type="evidence" value="ECO:0007669"/>
    <property type="project" value="InterPro"/>
</dbReference>
<name>A0A5N5WNR9_9EURO</name>
<feature type="region of interest" description="Disordered" evidence="7">
    <location>
        <begin position="1"/>
        <end position="21"/>
    </location>
</feature>
<dbReference type="PROSITE" id="PS50048">
    <property type="entry name" value="ZN2_CY6_FUNGAL_2"/>
    <property type="match status" value="1"/>
</dbReference>